<dbReference type="UniPathway" id="UPA00558"/>
<evidence type="ECO:0000256" key="12">
    <source>
        <dbReference type="ARBA" id="ARBA00024326"/>
    </source>
</evidence>
<reference evidence="13 14" key="1">
    <citation type="submission" date="2016-11" db="EMBL/GenBank/DDBJ databases">
        <title>Comparative genomics of Acidibacillus ferroxidans species.</title>
        <authorList>
            <person name="Oliveira G."/>
            <person name="Nunes G."/>
            <person name="Oliveira R."/>
            <person name="Araujo F."/>
            <person name="Salim A."/>
            <person name="Scholte L."/>
            <person name="Morais D."/>
            <person name="Nancucheo I."/>
            <person name="Johnson D.B."/>
            <person name="Grail B."/>
            <person name="Bittencourt J."/>
            <person name="Valadares R."/>
        </authorList>
    </citation>
    <scope>NUCLEOTIDE SEQUENCE [LARGE SCALE GENOMIC DNA]</scope>
    <source>
        <strain evidence="13 14">Y002</strain>
    </source>
</reference>
<keyword evidence="7" id="KW-0865">Zymogen</keyword>
<comment type="cofactor">
    <cofactor evidence="1">
        <name>pyruvate</name>
        <dbReference type="ChEBI" id="CHEBI:15361"/>
    </cofactor>
</comment>
<dbReference type="Proteomes" id="UP000245380">
    <property type="component" value="Unassembled WGS sequence"/>
</dbReference>
<dbReference type="EC" id="4.1.1.65" evidence="3"/>
<dbReference type="GO" id="GO:0004609">
    <property type="term" value="F:phosphatidylserine decarboxylase activity"/>
    <property type="evidence" value="ECO:0007669"/>
    <property type="project" value="UniProtKB-EC"/>
</dbReference>
<keyword evidence="8" id="KW-0594">Phospholipid biosynthesis</keyword>
<evidence type="ECO:0000256" key="3">
    <source>
        <dbReference type="ARBA" id="ARBA00012243"/>
    </source>
</evidence>
<comment type="caution">
    <text evidence="13">The sequence shown here is derived from an EMBL/GenBank/DDBJ whole genome shotgun (WGS) entry which is preliminary data.</text>
</comment>
<evidence type="ECO:0000256" key="7">
    <source>
        <dbReference type="ARBA" id="ARBA00023145"/>
    </source>
</evidence>
<evidence type="ECO:0000256" key="10">
    <source>
        <dbReference type="ARBA" id="ARBA00023264"/>
    </source>
</evidence>
<comment type="pathway">
    <text evidence="2">Lipid metabolism.</text>
</comment>
<proteinExistence type="predicted"/>
<dbReference type="PANTHER" id="PTHR10067">
    <property type="entry name" value="PHOSPHATIDYLSERINE DECARBOXYLASE"/>
    <property type="match status" value="1"/>
</dbReference>
<accession>A0A2U3D7T5</accession>
<name>A0A2U3D7T5_SULT2</name>
<keyword evidence="9" id="KW-0456">Lyase</keyword>
<comment type="pathway">
    <text evidence="12">Phospholipid metabolism; phosphatidylethanolamine biosynthesis.</text>
</comment>
<organism evidence="13 14">
    <name type="scientific">Sulfoacidibacillus thermotolerans</name>
    <name type="common">Acidibacillus sulfuroxidans</name>
    <dbReference type="NCBI Taxonomy" id="1765684"/>
    <lineage>
        <taxon>Bacteria</taxon>
        <taxon>Bacillati</taxon>
        <taxon>Bacillota</taxon>
        <taxon>Bacilli</taxon>
        <taxon>Bacillales</taxon>
        <taxon>Alicyclobacillaceae</taxon>
        <taxon>Sulfoacidibacillus</taxon>
    </lineage>
</organism>
<keyword evidence="11" id="KW-0670">Pyruvate</keyword>
<evidence type="ECO:0000256" key="8">
    <source>
        <dbReference type="ARBA" id="ARBA00023209"/>
    </source>
</evidence>
<sequence>MKRWHPWRLALLLLPKRGLTRLAGRIFRSPLSKPLIPVFIQLYGIDAAEAASPLHAYRSLAEFFARRVKRKGIAHANTEYFTPIYSPVDGQIAEVGQIHANHAIQAKGSSYSISALLASATSYFESGTFVTIYLSPADYHRVHIPIAAHVKRIVHVPGTLFPVNRLGTQYMDALFTRNERIVTWFVREECEFAMVKIGSTIVGSVQIDPSFGIVKAKQRQRGNPSLLWEGDRVLEAFDEYAWFEFGSTVILLFPPNCVSLEVKKGERVKAFDVIGRWQLSDRDNVEPLQRDGS</sequence>
<evidence type="ECO:0000256" key="2">
    <source>
        <dbReference type="ARBA" id="ARBA00005189"/>
    </source>
</evidence>
<evidence type="ECO:0000256" key="1">
    <source>
        <dbReference type="ARBA" id="ARBA00001928"/>
    </source>
</evidence>
<gene>
    <name evidence="13" type="ORF">BM613_09105</name>
</gene>
<dbReference type="InterPro" id="IPR033177">
    <property type="entry name" value="PSD-B"/>
</dbReference>
<evidence type="ECO:0000256" key="4">
    <source>
        <dbReference type="ARBA" id="ARBA00022516"/>
    </source>
</evidence>
<evidence type="ECO:0000256" key="11">
    <source>
        <dbReference type="ARBA" id="ARBA00023317"/>
    </source>
</evidence>
<dbReference type="EMBL" id="MPDK01000014">
    <property type="protein sequence ID" value="PWI57344.1"/>
    <property type="molecule type" value="Genomic_DNA"/>
</dbReference>
<evidence type="ECO:0000313" key="13">
    <source>
        <dbReference type="EMBL" id="PWI57344.1"/>
    </source>
</evidence>
<dbReference type="InterPro" id="IPR003817">
    <property type="entry name" value="PS_Dcarbxylase"/>
</dbReference>
<keyword evidence="5" id="KW-0210">Decarboxylase</keyword>
<dbReference type="NCBIfam" id="TIGR00163">
    <property type="entry name" value="PS_decarb"/>
    <property type="match status" value="1"/>
</dbReference>
<keyword evidence="14" id="KW-1185">Reference proteome</keyword>
<evidence type="ECO:0000256" key="5">
    <source>
        <dbReference type="ARBA" id="ARBA00022793"/>
    </source>
</evidence>
<keyword evidence="10" id="KW-1208">Phospholipid metabolism</keyword>
<dbReference type="AlphaFoldDB" id="A0A2U3D7T5"/>
<dbReference type="GO" id="GO:0006646">
    <property type="term" value="P:phosphatidylethanolamine biosynthetic process"/>
    <property type="evidence" value="ECO:0007669"/>
    <property type="project" value="UniProtKB-UniPathway"/>
</dbReference>
<dbReference type="RefSeq" id="WP_181363008.1">
    <property type="nucleotide sequence ID" value="NZ_MPDK01000014.1"/>
</dbReference>
<protein>
    <recommendedName>
        <fullName evidence="3">phosphatidylserine decarboxylase</fullName>
        <ecNumber evidence="3">4.1.1.65</ecNumber>
    </recommendedName>
</protein>
<keyword evidence="4" id="KW-0444">Lipid biosynthesis</keyword>
<evidence type="ECO:0000256" key="6">
    <source>
        <dbReference type="ARBA" id="ARBA00023098"/>
    </source>
</evidence>
<keyword evidence="6" id="KW-0443">Lipid metabolism</keyword>
<dbReference type="PANTHER" id="PTHR10067:SF6">
    <property type="entry name" value="PHOSPHATIDYLSERINE DECARBOXYLASE PROENZYME, MITOCHONDRIAL"/>
    <property type="match status" value="1"/>
</dbReference>
<evidence type="ECO:0000313" key="14">
    <source>
        <dbReference type="Proteomes" id="UP000245380"/>
    </source>
</evidence>
<evidence type="ECO:0000256" key="9">
    <source>
        <dbReference type="ARBA" id="ARBA00023239"/>
    </source>
</evidence>
<dbReference type="Pfam" id="PF02666">
    <property type="entry name" value="PS_Dcarbxylase"/>
    <property type="match status" value="1"/>
</dbReference>